<sequence length="412" mass="45610">MESLNSCFRKIMSKSNQGEGPAIGIDLGTMYSCVAVWQNERVEIIVNDQGNRTTPSYVAFTPAQRLVGDAAMNQSDINLWPFKVIKDKPMIVVNFKGKEKHFAAEEISSMILKKIKEMAEAYLGTTVKNAVVTLSLETVTLEEDFANRMVKHFTLELLGGEKAKRILSSAIETNIEVNSLYKGIDFFSTITGAKFEDMDLFKKCIDIVEKCLQTDAKMDKSCVDDVVVSGGSSRISKVEGSLCKSINPDEAVAYGAAVQAAILTGIGNEKLQDIVHLDVTLLSLGISVRHTKDMFVLIPRNSSFPAKKERNITTIRDNQTSMIISVYEGERARNWNNIFLGEFLLRGIPPAPRGVANVKFCLDIDANGILSVSAKETTTGSMRKITITKYKSRLSSEMINRRVKDAEMYKAS</sequence>
<evidence type="ECO:0000256" key="3">
    <source>
        <dbReference type="ARBA" id="ARBA00022840"/>
    </source>
</evidence>
<dbReference type="Gene3D" id="2.60.34.10">
    <property type="entry name" value="Substrate Binding Domain Of DNAk, Chain A, domain 1"/>
    <property type="match status" value="1"/>
</dbReference>
<dbReference type="FunFam" id="3.30.420.40:FF:000028">
    <property type="entry name" value="heat shock 70 kDa protein-like"/>
    <property type="match status" value="2"/>
</dbReference>
<dbReference type="GO" id="GO:0005524">
    <property type="term" value="F:ATP binding"/>
    <property type="evidence" value="ECO:0007669"/>
    <property type="project" value="UniProtKB-KW"/>
</dbReference>
<proteinExistence type="inferred from homology"/>
<dbReference type="InterPro" id="IPR013126">
    <property type="entry name" value="Hsp_70_fam"/>
</dbReference>
<dbReference type="SUPFAM" id="SSF100920">
    <property type="entry name" value="Heat shock protein 70kD (HSP70), peptide-binding domain"/>
    <property type="match status" value="1"/>
</dbReference>
<keyword evidence="5" id="KW-1185">Reference proteome</keyword>
<dbReference type="EMBL" id="JAXUIC010000008">
    <property type="protein sequence ID" value="KAK4579142.1"/>
    <property type="molecule type" value="Genomic_DNA"/>
</dbReference>
<dbReference type="PRINTS" id="PR00301">
    <property type="entry name" value="HEATSHOCK70"/>
</dbReference>
<dbReference type="Gene3D" id="3.30.420.40">
    <property type="match status" value="4"/>
</dbReference>
<protein>
    <submittedName>
        <fullName evidence="4">Uncharacterized protein</fullName>
    </submittedName>
</protein>
<evidence type="ECO:0000256" key="2">
    <source>
        <dbReference type="ARBA" id="ARBA00022741"/>
    </source>
</evidence>
<dbReference type="PANTHER" id="PTHR19375">
    <property type="entry name" value="HEAT SHOCK PROTEIN 70KDA"/>
    <property type="match status" value="1"/>
</dbReference>
<dbReference type="Gene3D" id="3.90.640.10">
    <property type="entry name" value="Actin, Chain A, domain 4"/>
    <property type="match status" value="1"/>
</dbReference>
<dbReference type="SUPFAM" id="SSF53067">
    <property type="entry name" value="Actin-like ATPase domain"/>
    <property type="match status" value="2"/>
</dbReference>
<dbReference type="InterPro" id="IPR043129">
    <property type="entry name" value="ATPase_NBD"/>
</dbReference>
<keyword evidence="2" id="KW-0547">Nucleotide-binding</keyword>
<evidence type="ECO:0000313" key="5">
    <source>
        <dbReference type="Proteomes" id="UP001324115"/>
    </source>
</evidence>
<dbReference type="FunFam" id="3.30.30.30:FF:000001">
    <property type="entry name" value="heat shock 70 kDa protein-like"/>
    <property type="match status" value="1"/>
</dbReference>
<dbReference type="Proteomes" id="UP001324115">
    <property type="component" value="Unassembled WGS sequence"/>
</dbReference>
<evidence type="ECO:0000256" key="1">
    <source>
        <dbReference type="ARBA" id="ARBA00007381"/>
    </source>
</evidence>
<gene>
    <name evidence="4" type="ORF">RGQ29_028997</name>
</gene>
<comment type="similarity">
    <text evidence="1">Belongs to the heat shock protein 70 family.</text>
</comment>
<organism evidence="4 5">
    <name type="scientific">Quercus rubra</name>
    <name type="common">Northern red oak</name>
    <name type="synonym">Quercus borealis</name>
    <dbReference type="NCBI Taxonomy" id="3512"/>
    <lineage>
        <taxon>Eukaryota</taxon>
        <taxon>Viridiplantae</taxon>
        <taxon>Streptophyta</taxon>
        <taxon>Embryophyta</taxon>
        <taxon>Tracheophyta</taxon>
        <taxon>Spermatophyta</taxon>
        <taxon>Magnoliopsida</taxon>
        <taxon>eudicotyledons</taxon>
        <taxon>Gunneridae</taxon>
        <taxon>Pentapetalae</taxon>
        <taxon>rosids</taxon>
        <taxon>fabids</taxon>
        <taxon>Fagales</taxon>
        <taxon>Fagaceae</taxon>
        <taxon>Quercus</taxon>
    </lineage>
</organism>
<accession>A0AAN7INF2</accession>
<dbReference type="InterPro" id="IPR029047">
    <property type="entry name" value="HSP70_peptide-bd_sf"/>
</dbReference>
<reference evidence="4 5" key="1">
    <citation type="journal article" date="2023" name="G3 (Bethesda)">
        <title>A haplotype-resolved chromosome-scale genome for Quercus rubra L. provides insights into the genetics of adaptive traits for red oak species.</title>
        <authorList>
            <person name="Kapoor B."/>
            <person name="Jenkins J."/>
            <person name="Schmutz J."/>
            <person name="Zhebentyayeva T."/>
            <person name="Kuelheim C."/>
            <person name="Coggeshall M."/>
            <person name="Heim C."/>
            <person name="Lasky J.R."/>
            <person name="Leites L."/>
            <person name="Islam-Faridi N."/>
            <person name="Romero-Severson J."/>
            <person name="DeLeo V.L."/>
            <person name="Lucas S.M."/>
            <person name="Lazic D."/>
            <person name="Gailing O."/>
            <person name="Carlson J."/>
            <person name="Staton M."/>
        </authorList>
    </citation>
    <scope>NUCLEOTIDE SEQUENCE [LARGE SCALE GENOMIC DNA]</scope>
    <source>
        <strain evidence="4">Pseudo-F2</strain>
    </source>
</reference>
<comment type="caution">
    <text evidence="4">The sequence shown here is derived from an EMBL/GenBank/DDBJ whole genome shotgun (WGS) entry which is preliminary data.</text>
</comment>
<dbReference type="AlphaFoldDB" id="A0AAN7INF2"/>
<dbReference type="GO" id="GO:0140662">
    <property type="term" value="F:ATP-dependent protein folding chaperone"/>
    <property type="evidence" value="ECO:0007669"/>
    <property type="project" value="InterPro"/>
</dbReference>
<evidence type="ECO:0000313" key="4">
    <source>
        <dbReference type="EMBL" id="KAK4579142.1"/>
    </source>
</evidence>
<name>A0AAN7INF2_QUERU</name>
<keyword evidence="3" id="KW-0067">ATP-binding</keyword>
<dbReference type="Pfam" id="PF00012">
    <property type="entry name" value="HSP70"/>
    <property type="match status" value="2"/>
</dbReference>